<keyword evidence="2" id="KW-1185">Reference proteome</keyword>
<evidence type="ECO:0000313" key="1">
    <source>
        <dbReference type="EMBL" id="OXA54033.1"/>
    </source>
</evidence>
<protein>
    <submittedName>
        <fullName evidence="1">Uncharacterized protein</fullName>
    </submittedName>
</protein>
<dbReference type="EMBL" id="LNIX01000005">
    <property type="protein sequence ID" value="OXA54033.1"/>
    <property type="molecule type" value="Genomic_DNA"/>
</dbReference>
<dbReference type="Proteomes" id="UP000198287">
    <property type="component" value="Unassembled WGS sequence"/>
</dbReference>
<dbReference type="AlphaFoldDB" id="A0A226E8Z7"/>
<proteinExistence type="predicted"/>
<name>A0A226E8Z7_FOLCA</name>
<comment type="caution">
    <text evidence="1">The sequence shown here is derived from an EMBL/GenBank/DDBJ whole genome shotgun (WGS) entry which is preliminary data.</text>
</comment>
<organism evidence="1 2">
    <name type="scientific">Folsomia candida</name>
    <name type="common">Springtail</name>
    <dbReference type="NCBI Taxonomy" id="158441"/>
    <lineage>
        <taxon>Eukaryota</taxon>
        <taxon>Metazoa</taxon>
        <taxon>Ecdysozoa</taxon>
        <taxon>Arthropoda</taxon>
        <taxon>Hexapoda</taxon>
        <taxon>Collembola</taxon>
        <taxon>Entomobryomorpha</taxon>
        <taxon>Isotomoidea</taxon>
        <taxon>Isotomidae</taxon>
        <taxon>Proisotominae</taxon>
        <taxon>Folsomia</taxon>
    </lineage>
</organism>
<evidence type="ECO:0000313" key="2">
    <source>
        <dbReference type="Proteomes" id="UP000198287"/>
    </source>
</evidence>
<accession>A0A226E8Z7</accession>
<sequence>MVECALPEELKLNKLAIFTFSIGTVNLDALVNQTIMSSWAAAVQRVKTIRFNCDDDEESAFVNILLKYEQPFPNLVEFITTSTRDNVLDFLLKLTTPLKKLKLCNLQCLERRGNYAKFEKLLRKHAATLESLQFMYDIDDKNVEGRTIHLPIFPQLKMLFVGWMEFSNLKIRFPSGIDNGDVLDYERHLPRLQALSLSLFPSSFPSTRDWENQRDRLDIFFPTVDRNGAPIETRCVTLRELSQNIYVSYMPGFCCVSDFPSDLPLTRMFPNVWNDWMTKRRREELASASSQLVENIDKVD</sequence>
<reference evidence="1 2" key="1">
    <citation type="submission" date="2015-12" db="EMBL/GenBank/DDBJ databases">
        <title>The genome of Folsomia candida.</title>
        <authorList>
            <person name="Faddeeva A."/>
            <person name="Derks M.F."/>
            <person name="Anvar Y."/>
            <person name="Smit S."/>
            <person name="Van Straalen N."/>
            <person name="Roelofs D."/>
        </authorList>
    </citation>
    <scope>NUCLEOTIDE SEQUENCE [LARGE SCALE GENOMIC DNA]</scope>
    <source>
        <strain evidence="1 2">VU population</strain>
        <tissue evidence="1">Whole body</tissue>
    </source>
</reference>
<gene>
    <name evidence="1" type="ORF">Fcan01_11011</name>
</gene>